<proteinExistence type="predicted"/>
<keyword evidence="3" id="KW-1185">Reference proteome</keyword>
<dbReference type="Proteomes" id="UP000271889">
    <property type="component" value="Unassembled WGS sequence"/>
</dbReference>
<accession>A0A3P7MIW9</accession>
<dbReference type="SUPFAM" id="SSF53474">
    <property type="entry name" value="alpha/beta-Hydrolases"/>
    <property type="match status" value="1"/>
</dbReference>
<protein>
    <recommendedName>
        <fullName evidence="1">Carboxylesterase type B domain-containing protein</fullName>
    </recommendedName>
</protein>
<dbReference type="AlphaFoldDB" id="A0A3P7MIW9"/>
<dbReference type="OrthoDB" id="5854651at2759"/>
<feature type="domain" description="Carboxylesterase type B" evidence="1">
    <location>
        <begin position="9"/>
        <end position="78"/>
    </location>
</feature>
<organism evidence="2 3">
    <name type="scientific">Cylicostephanus goldi</name>
    <name type="common">Nematode worm</name>
    <dbReference type="NCBI Taxonomy" id="71465"/>
    <lineage>
        <taxon>Eukaryota</taxon>
        <taxon>Metazoa</taxon>
        <taxon>Ecdysozoa</taxon>
        <taxon>Nematoda</taxon>
        <taxon>Chromadorea</taxon>
        <taxon>Rhabditida</taxon>
        <taxon>Rhabditina</taxon>
        <taxon>Rhabditomorpha</taxon>
        <taxon>Strongyloidea</taxon>
        <taxon>Strongylidae</taxon>
        <taxon>Cylicostephanus</taxon>
    </lineage>
</organism>
<dbReference type="Gene3D" id="3.40.50.1820">
    <property type="entry name" value="alpha/beta hydrolase"/>
    <property type="match status" value="1"/>
</dbReference>
<dbReference type="InterPro" id="IPR002018">
    <property type="entry name" value="CarbesteraseB"/>
</dbReference>
<evidence type="ECO:0000259" key="1">
    <source>
        <dbReference type="Pfam" id="PF00135"/>
    </source>
</evidence>
<evidence type="ECO:0000313" key="3">
    <source>
        <dbReference type="Proteomes" id="UP000271889"/>
    </source>
</evidence>
<sequence length="87" mass="10278">MRSVYSGEHQEKLLNDIIAFYIDRGEKKNKEFYIDRFAEFISDVNFNVPAVNGILSRLNTDWKLYAYTLDYYNDALFADEVPQKLRG</sequence>
<dbReference type="InterPro" id="IPR029058">
    <property type="entry name" value="AB_hydrolase_fold"/>
</dbReference>
<gene>
    <name evidence="2" type="ORF">CGOC_LOCUS10392</name>
</gene>
<reference evidence="2 3" key="1">
    <citation type="submission" date="2018-11" db="EMBL/GenBank/DDBJ databases">
        <authorList>
            <consortium name="Pathogen Informatics"/>
        </authorList>
    </citation>
    <scope>NUCLEOTIDE SEQUENCE [LARGE SCALE GENOMIC DNA]</scope>
</reference>
<dbReference type="EMBL" id="UYRV01111038">
    <property type="protein sequence ID" value="VDN26460.1"/>
    <property type="molecule type" value="Genomic_DNA"/>
</dbReference>
<name>A0A3P7MIW9_CYLGO</name>
<evidence type="ECO:0000313" key="2">
    <source>
        <dbReference type="EMBL" id="VDN26460.1"/>
    </source>
</evidence>
<dbReference type="Pfam" id="PF00135">
    <property type="entry name" value="COesterase"/>
    <property type="match status" value="1"/>
</dbReference>